<keyword evidence="4" id="KW-1185">Reference proteome</keyword>
<accession>A0ABV3LY17</accession>
<dbReference type="Proteomes" id="UP001553843">
    <property type="component" value="Unassembled WGS sequence"/>
</dbReference>
<dbReference type="Gene3D" id="2.60.40.10">
    <property type="entry name" value="Immunoglobulins"/>
    <property type="match status" value="1"/>
</dbReference>
<dbReference type="RefSeq" id="WP_359772058.1">
    <property type="nucleotide sequence ID" value="NZ_JBEYRR010000001.1"/>
</dbReference>
<gene>
    <name evidence="3" type="ORF">AB0887_20760</name>
</gene>
<feature type="region of interest" description="Disordered" evidence="1">
    <location>
        <begin position="115"/>
        <end position="210"/>
    </location>
</feature>
<evidence type="ECO:0000256" key="2">
    <source>
        <dbReference type="SAM" id="SignalP"/>
    </source>
</evidence>
<feature type="signal peptide" evidence="2">
    <location>
        <begin position="1"/>
        <end position="22"/>
    </location>
</feature>
<feature type="compositionally biased region" description="Low complexity" evidence="1">
    <location>
        <begin position="160"/>
        <end position="171"/>
    </location>
</feature>
<evidence type="ECO:0000313" key="4">
    <source>
        <dbReference type="Proteomes" id="UP001553843"/>
    </source>
</evidence>
<organism evidence="3 4">
    <name type="scientific">Streptomyces huasconensis</name>
    <dbReference type="NCBI Taxonomy" id="1854574"/>
    <lineage>
        <taxon>Bacteria</taxon>
        <taxon>Bacillati</taxon>
        <taxon>Actinomycetota</taxon>
        <taxon>Actinomycetes</taxon>
        <taxon>Kitasatosporales</taxon>
        <taxon>Streptomycetaceae</taxon>
        <taxon>Streptomyces</taxon>
    </lineage>
</organism>
<feature type="region of interest" description="Disordered" evidence="1">
    <location>
        <begin position="19"/>
        <end position="52"/>
    </location>
</feature>
<dbReference type="InterPro" id="IPR013783">
    <property type="entry name" value="Ig-like_fold"/>
</dbReference>
<protein>
    <recommendedName>
        <fullName evidence="5">DUF1573 domain-containing protein</fullName>
    </recommendedName>
</protein>
<evidence type="ECO:0000313" key="3">
    <source>
        <dbReference type="EMBL" id="MEW2364358.1"/>
    </source>
</evidence>
<dbReference type="EMBL" id="JBEYRS010000008">
    <property type="protein sequence ID" value="MEW2364358.1"/>
    <property type="molecule type" value="Genomic_DNA"/>
</dbReference>
<sequence length="210" mass="21297">MFLLRTAVALALLTAAVGCGNGDDTSPESDVSPAAAGTATLFPGSGDERGPDIDFPRVAVGESAAVDVKVRNTSDAPLTVKKVAAENAEVSKDDCTGRTMRSGEECEFQMLLPPKSEAENVAGSVTVETDRGTTSSSVSAQVVEKNEHEGHTPTDPPTPEVTTDPPSVEPTDATGGLEETPPSTTVGPELGATPSATAGPEEFPAASGAF</sequence>
<feature type="chain" id="PRO_5046122100" description="DUF1573 domain-containing protein" evidence="2">
    <location>
        <begin position="23"/>
        <end position="210"/>
    </location>
</feature>
<reference evidence="3 4" key="1">
    <citation type="submission" date="2024-06" db="EMBL/GenBank/DDBJ databases">
        <title>The Natural Products Discovery Center: Release of the First 8490 Sequenced Strains for Exploring Actinobacteria Biosynthetic Diversity.</title>
        <authorList>
            <person name="Kalkreuter E."/>
            <person name="Kautsar S.A."/>
            <person name="Yang D."/>
            <person name="Bader C.D."/>
            <person name="Teijaro C.N."/>
            <person name="Fluegel L."/>
            <person name="Davis C.M."/>
            <person name="Simpson J.R."/>
            <person name="Lauterbach L."/>
            <person name="Steele A.D."/>
            <person name="Gui C."/>
            <person name="Meng S."/>
            <person name="Li G."/>
            <person name="Viehrig K."/>
            <person name="Ye F."/>
            <person name="Su P."/>
            <person name="Kiefer A.F."/>
            <person name="Nichols A."/>
            <person name="Cepeda A.J."/>
            <person name="Yan W."/>
            <person name="Fan B."/>
            <person name="Jiang Y."/>
            <person name="Adhikari A."/>
            <person name="Zheng C.-J."/>
            <person name="Schuster L."/>
            <person name="Cowan T.M."/>
            <person name="Smanski M.J."/>
            <person name="Chevrette M.G."/>
            <person name="De Carvalho L.P.S."/>
            <person name="Shen B."/>
        </authorList>
    </citation>
    <scope>NUCLEOTIDE SEQUENCE [LARGE SCALE GENOMIC DNA]</scope>
    <source>
        <strain evidence="3 4">NPDC047833</strain>
    </source>
</reference>
<keyword evidence="2" id="KW-0732">Signal</keyword>
<comment type="caution">
    <text evidence="3">The sequence shown here is derived from an EMBL/GenBank/DDBJ whole genome shotgun (WGS) entry which is preliminary data.</text>
</comment>
<evidence type="ECO:0008006" key="5">
    <source>
        <dbReference type="Google" id="ProtNLM"/>
    </source>
</evidence>
<proteinExistence type="predicted"/>
<evidence type="ECO:0000256" key="1">
    <source>
        <dbReference type="SAM" id="MobiDB-lite"/>
    </source>
</evidence>
<dbReference type="PROSITE" id="PS51257">
    <property type="entry name" value="PROKAR_LIPOPROTEIN"/>
    <property type="match status" value="1"/>
</dbReference>
<name>A0ABV3LY17_9ACTN</name>